<evidence type="ECO:0000313" key="1">
    <source>
        <dbReference type="EMBL" id="KIK95014.1"/>
    </source>
</evidence>
<dbReference type="HOGENOM" id="CLU_2671772_0_0_1"/>
<dbReference type="InParanoid" id="A0A0D0E2T6"/>
<dbReference type="EMBL" id="KN825070">
    <property type="protein sequence ID" value="KIK95014.1"/>
    <property type="molecule type" value="Genomic_DNA"/>
</dbReference>
<reference evidence="2" key="2">
    <citation type="submission" date="2015-01" db="EMBL/GenBank/DDBJ databases">
        <title>Evolutionary Origins and Diversification of the Mycorrhizal Mutualists.</title>
        <authorList>
            <consortium name="DOE Joint Genome Institute"/>
            <consortium name="Mycorrhizal Genomics Consortium"/>
            <person name="Kohler A."/>
            <person name="Kuo A."/>
            <person name="Nagy L.G."/>
            <person name="Floudas D."/>
            <person name="Copeland A."/>
            <person name="Barry K.W."/>
            <person name="Cichocki N."/>
            <person name="Veneault-Fourrey C."/>
            <person name="LaButti K."/>
            <person name="Lindquist E.A."/>
            <person name="Lipzen A."/>
            <person name="Lundell T."/>
            <person name="Morin E."/>
            <person name="Murat C."/>
            <person name="Riley R."/>
            <person name="Ohm R."/>
            <person name="Sun H."/>
            <person name="Tunlid A."/>
            <person name="Henrissat B."/>
            <person name="Grigoriev I.V."/>
            <person name="Hibbett D.S."/>
            <person name="Martin F."/>
        </authorList>
    </citation>
    <scope>NUCLEOTIDE SEQUENCE [LARGE SCALE GENOMIC DNA]</scope>
    <source>
        <strain evidence="2">Ve08.2h10</strain>
    </source>
</reference>
<reference evidence="1 2" key="1">
    <citation type="submission" date="2014-04" db="EMBL/GenBank/DDBJ databases">
        <authorList>
            <consortium name="DOE Joint Genome Institute"/>
            <person name="Kuo A."/>
            <person name="Kohler A."/>
            <person name="Jargeat P."/>
            <person name="Nagy L.G."/>
            <person name="Floudas D."/>
            <person name="Copeland A."/>
            <person name="Barry K.W."/>
            <person name="Cichocki N."/>
            <person name="Veneault-Fourrey C."/>
            <person name="LaButti K."/>
            <person name="Lindquist E.A."/>
            <person name="Lipzen A."/>
            <person name="Lundell T."/>
            <person name="Morin E."/>
            <person name="Murat C."/>
            <person name="Sun H."/>
            <person name="Tunlid A."/>
            <person name="Henrissat B."/>
            <person name="Grigoriev I.V."/>
            <person name="Hibbett D.S."/>
            <person name="Martin F."/>
            <person name="Nordberg H.P."/>
            <person name="Cantor M.N."/>
            <person name="Hua S.X."/>
        </authorList>
    </citation>
    <scope>NUCLEOTIDE SEQUENCE [LARGE SCALE GENOMIC DNA]</scope>
    <source>
        <strain evidence="1 2">Ve08.2h10</strain>
    </source>
</reference>
<keyword evidence="2" id="KW-1185">Reference proteome</keyword>
<gene>
    <name evidence="1" type="ORF">PAXRUDRAFT_412101</name>
</gene>
<sequence>MLMFTCICDPQALLAVIEKQAMVRTQLLLKIPNPSARHPKLRRSTEPLDHVFSAEGPSCCYAGSDSLPGLPSWGG</sequence>
<accession>A0A0D0E2T6</accession>
<dbReference type="Proteomes" id="UP000054538">
    <property type="component" value="Unassembled WGS sequence"/>
</dbReference>
<proteinExistence type="predicted"/>
<evidence type="ECO:0000313" key="2">
    <source>
        <dbReference type="Proteomes" id="UP000054538"/>
    </source>
</evidence>
<dbReference type="AlphaFoldDB" id="A0A0D0E2T6"/>
<protein>
    <submittedName>
        <fullName evidence="1">Uncharacterized protein</fullName>
    </submittedName>
</protein>
<organism evidence="1 2">
    <name type="scientific">Paxillus rubicundulus Ve08.2h10</name>
    <dbReference type="NCBI Taxonomy" id="930991"/>
    <lineage>
        <taxon>Eukaryota</taxon>
        <taxon>Fungi</taxon>
        <taxon>Dikarya</taxon>
        <taxon>Basidiomycota</taxon>
        <taxon>Agaricomycotina</taxon>
        <taxon>Agaricomycetes</taxon>
        <taxon>Agaricomycetidae</taxon>
        <taxon>Boletales</taxon>
        <taxon>Paxilineae</taxon>
        <taxon>Paxillaceae</taxon>
        <taxon>Paxillus</taxon>
    </lineage>
</organism>
<name>A0A0D0E2T6_9AGAM</name>